<dbReference type="PANTHER" id="PTHR31836:SF28">
    <property type="entry name" value="SRCR DOMAIN-CONTAINING PROTEIN-RELATED"/>
    <property type="match status" value="1"/>
</dbReference>
<sequence>MQACIIIFTLLALLLRVQSAPLVARGSESGQGTYYEVGLGSCGKTNTNSQMVAALSGSIMKSSYCGKSITVKGPNGSVSLKVVDTCPGCKEGDVDMSAAAFKKIASLSDGRVPITWSL</sequence>
<dbReference type="Pfam" id="PF03330">
    <property type="entry name" value="DPBB_1"/>
    <property type="match status" value="1"/>
</dbReference>
<dbReference type="SUPFAM" id="SSF50685">
    <property type="entry name" value="Barwin-like endoglucanases"/>
    <property type="match status" value="1"/>
</dbReference>
<evidence type="ECO:0000259" key="3">
    <source>
        <dbReference type="Pfam" id="PF03330"/>
    </source>
</evidence>
<dbReference type="PANTHER" id="PTHR31836">
    <property type="match status" value="1"/>
</dbReference>
<name>A0A8H7UZA0_9FUNG</name>
<keyword evidence="5" id="KW-1185">Reference proteome</keyword>
<comment type="caution">
    <text evidence="4">The sequence shown here is derived from an EMBL/GenBank/DDBJ whole genome shotgun (WGS) entry which is preliminary data.</text>
</comment>
<dbReference type="InterPro" id="IPR051477">
    <property type="entry name" value="Expansin_CellWall"/>
</dbReference>
<evidence type="ECO:0000256" key="2">
    <source>
        <dbReference type="SAM" id="SignalP"/>
    </source>
</evidence>
<dbReference type="AlphaFoldDB" id="A0A8H7UZA0"/>
<accession>A0A8H7UZA0</accession>
<dbReference type="CDD" id="cd22191">
    <property type="entry name" value="DPBB_RlpA_EXP_N-like"/>
    <property type="match status" value="1"/>
</dbReference>
<protein>
    <recommendedName>
        <fullName evidence="3">RlpA-like protein double-psi beta-barrel domain-containing protein</fullName>
    </recommendedName>
</protein>
<dbReference type="InterPro" id="IPR036908">
    <property type="entry name" value="RlpA-like_sf"/>
</dbReference>
<organism evidence="4 5">
    <name type="scientific">Mucor saturninus</name>
    <dbReference type="NCBI Taxonomy" id="64648"/>
    <lineage>
        <taxon>Eukaryota</taxon>
        <taxon>Fungi</taxon>
        <taxon>Fungi incertae sedis</taxon>
        <taxon>Mucoromycota</taxon>
        <taxon>Mucoromycotina</taxon>
        <taxon>Mucoromycetes</taxon>
        <taxon>Mucorales</taxon>
        <taxon>Mucorineae</taxon>
        <taxon>Mucoraceae</taxon>
        <taxon>Mucor</taxon>
    </lineage>
</organism>
<feature type="domain" description="RlpA-like protein double-psi beta-barrel" evidence="3">
    <location>
        <begin position="29"/>
        <end position="115"/>
    </location>
</feature>
<gene>
    <name evidence="4" type="ORF">INT47_002937</name>
</gene>
<keyword evidence="1 2" id="KW-0732">Signal</keyword>
<dbReference type="InterPro" id="IPR009009">
    <property type="entry name" value="RlpA-like_DPBB"/>
</dbReference>
<proteinExistence type="predicted"/>
<feature type="chain" id="PRO_5034462839" description="RlpA-like protein double-psi beta-barrel domain-containing protein" evidence="2">
    <location>
        <begin position="20"/>
        <end position="118"/>
    </location>
</feature>
<feature type="signal peptide" evidence="2">
    <location>
        <begin position="1"/>
        <end position="19"/>
    </location>
</feature>
<dbReference type="EMBL" id="JAEPRD010000159">
    <property type="protein sequence ID" value="KAG2195894.1"/>
    <property type="molecule type" value="Genomic_DNA"/>
</dbReference>
<dbReference type="Proteomes" id="UP000603453">
    <property type="component" value="Unassembled WGS sequence"/>
</dbReference>
<dbReference type="OrthoDB" id="623670at2759"/>
<dbReference type="Gene3D" id="2.40.40.10">
    <property type="entry name" value="RlpA-like domain"/>
    <property type="match status" value="1"/>
</dbReference>
<reference evidence="4" key="1">
    <citation type="submission" date="2020-12" db="EMBL/GenBank/DDBJ databases">
        <title>Metabolic potential, ecology and presence of endohyphal bacteria is reflected in genomic diversity of Mucoromycotina.</title>
        <authorList>
            <person name="Muszewska A."/>
            <person name="Okrasinska A."/>
            <person name="Steczkiewicz K."/>
            <person name="Drgas O."/>
            <person name="Orlowska M."/>
            <person name="Perlinska-Lenart U."/>
            <person name="Aleksandrzak-Piekarczyk T."/>
            <person name="Szatraj K."/>
            <person name="Zielenkiewicz U."/>
            <person name="Pilsyk S."/>
            <person name="Malc E."/>
            <person name="Mieczkowski P."/>
            <person name="Kruszewska J.S."/>
            <person name="Biernat P."/>
            <person name="Pawlowska J."/>
        </authorList>
    </citation>
    <scope>NUCLEOTIDE SEQUENCE</scope>
    <source>
        <strain evidence="4">WA0000017839</strain>
    </source>
</reference>
<evidence type="ECO:0000313" key="5">
    <source>
        <dbReference type="Proteomes" id="UP000603453"/>
    </source>
</evidence>
<evidence type="ECO:0000313" key="4">
    <source>
        <dbReference type="EMBL" id="KAG2195894.1"/>
    </source>
</evidence>
<evidence type="ECO:0000256" key="1">
    <source>
        <dbReference type="ARBA" id="ARBA00022729"/>
    </source>
</evidence>